<dbReference type="EMBL" id="VFON01000001">
    <property type="protein sequence ID" value="TQL44406.1"/>
    <property type="molecule type" value="Genomic_DNA"/>
</dbReference>
<proteinExistence type="predicted"/>
<evidence type="ECO:0000313" key="1">
    <source>
        <dbReference type="EMBL" id="TQL44406.1"/>
    </source>
</evidence>
<gene>
    <name evidence="1" type="ORF">FB468_2463</name>
</gene>
<evidence type="ECO:0000313" key="2">
    <source>
        <dbReference type="Proteomes" id="UP000319094"/>
    </source>
</evidence>
<keyword evidence="2" id="KW-1185">Reference proteome</keyword>
<comment type="caution">
    <text evidence="1">The sequence shown here is derived from an EMBL/GenBank/DDBJ whole genome shotgun (WGS) entry which is preliminary data.</text>
</comment>
<dbReference type="Pfam" id="PF06078">
    <property type="entry name" value="DUF937"/>
    <property type="match status" value="1"/>
</dbReference>
<dbReference type="RefSeq" id="WP_141887596.1">
    <property type="nucleotide sequence ID" value="NZ_BAAAUY010000011.1"/>
</dbReference>
<dbReference type="Proteomes" id="UP000319094">
    <property type="component" value="Unassembled WGS sequence"/>
</dbReference>
<name>A0A542Y8I9_9MICO</name>
<protein>
    <submittedName>
        <fullName evidence="1">Uncharacterized protein DUF937</fullName>
    </submittedName>
</protein>
<dbReference type="AlphaFoldDB" id="A0A542Y8I9"/>
<dbReference type="InterPro" id="IPR009282">
    <property type="entry name" value="DUF937"/>
</dbReference>
<dbReference type="STRING" id="55969.SD72_07785"/>
<organism evidence="1 2">
    <name type="scientific">Leucobacter komagatae</name>
    <dbReference type="NCBI Taxonomy" id="55969"/>
    <lineage>
        <taxon>Bacteria</taxon>
        <taxon>Bacillati</taxon>
        <taxon>Actinomycetota</taxon>
        <taxon>Actinomycetes</taxon>
        <taxon>Micrococcales</taxon>
        <taxon>Microbacteriaceae</taxon>
        <taxon>Leucobacter</taxon>
    </lineage>
</organism>
<reference evidence="1 2" key="1">
    <citation type="submission" date="2019-06" db="EMBL/GenBank/DDBJ databases">
        <title>Sequencing the genomes of 1000 actinobacteria strains.</title>
        <authorList>
            <person name="Klenk H.-P."/>
        </authorList>
    </citation>
    <scope>NUCLEOTIDE SEQUENCE [LARGE SCALE GENOMIC DNA]</scope>
    <source>
        <strain evidence="1 2">DSM 8803</strain>
    </source>
</reference>
<dbReference type="OrthoDB" id="3577641at2"/>
<sequence>MANDNALDALLSQVPVGEIAAKLGVDDDTALSAVKQALPGLLGGLAVNASSEEGKQKLEGALSKHTPAEGKISLDAIDEADGQKIVKHVLGDKEEAVANALGQQAGNDGIAKLIPMLLPLLAPIVMQFLAGKSKAAPAAEETGGGIGDLLGGLLGGLGGGNQAQSAGGGIGDLLGGLLGGGKSQGGGLGGLLGGLLGK</sequence>
<accession>A0A542Y8I9</accession>